<feature type="domain" description="FHA" evidence="2">
    <location>
        <begin position="231"/>
        <end position="295"/>
    </location>
</feature>
<dbReference type="PATRIC" id="fig|742818.3.peg.1451"/>
<dbReference type="eggNOG" id="COG1716">
    <property type="taxonomic scope" value="Bacteria"/>
</dbReference>
<keyword evidence="4" id="KW-1185">Reference proteome</keyword>
<dbReference type="SUPFAM" id="SSF49879">
    <property type="entry name" value="SMAD/FHA domain"/>
    <property type="match status" value="1"/>
</dbReference>
<dbReference type="Gene3D" id="2.60.200.20">
    <property type="match status" value="1"/>
</dbReference>
<comment type="caution">
    <text evidence="3">The sequence shown here is derived from an EMBL/GenBank/DDBJ whole genome shotgun (WGS) entry which is preliminary data.</text>
</comment>
<reference evidence="3 4" key="1">
    <citation type="submission" date="2012-08" db="EMBL/GenBank/DDBJ databases">
        <title>The Genome Sequence of Slackia piriformis YIT 12062.</title>
        <authorList>
            <consortium name="The Broad Institute Genome Sequencing Platform"/>
            <person name="Earl A."/>
            <person name="Ward D."/>
            <person name="Feldgarden M."/>
            <person name="Gevers D."/>
            <person name="Morotomi M."/>
            <person name="Walker B."/>
            <person name="Young S.K."/>
            <person name="Zeng Q."/>
            <person name="Gargeya S."/>
            <person name="Fitzgerald M."/>
            <person name="Haas B."/>
            <person name="Abouelleil A."/>
            <person name="Alvarado L."/>
            <person name="Arachchi H.M."/>
            <person name="Berlin A.M."/>
            <person name="Chapman S.B."/>
            <person name="Goldberg J."/>
            <person name="Griggs A."/>
            <person name="Gujja S."/>
            <person name="Hansen M."/>
            <person name="Howarth C."/>
            <person name="Imamovic A."/>
            <person name="Larimer J."/>
            <person name="McCowen C."/>
            <person name="Montmayeur A."/>
            <person name="Murphy C."/>
            <person name="Neiman D."/>
            <person name="Pearson M."/>
            <person name="Priest M."/>
            <person name="Roberts A."/>
            <person name="Saif S."/>
            <person name="Shea T."/>
            <person name="Sisk P."/>
            <person name="Sykes S."/>
            <person name="Wortman J."/>
            <person name="Nusbaum C."/>
            <person name="Birren B."/>
        </authorList>
    </citation>
    <scope>NUCLEOTIDE SEQUENCE [LARGE SCALE GENOMIC DNA]</scope>
    <source>
        <strain evidence="3 4">YIT 12062</strain>
    </source>
</reference>
<dbReference type="OrthoDB" id="277520at2"/>
<evidence type="ECO:0000313" key="3">
    <source>
        <dbReference type="EMBL" id="EJZ83859.1"/>
    </source>
</evidence>
<accession>K0YWI9</accession>
<evidence type="ECO:0000259" key="2">
    <source>
        <dbReference type="PROSITE" id="PS50006"/>
    </source>
</evidence>
<gene>
    <name evidence="3" type="ORF">HMPREF9451_01381</name>
</gene>
<name>K0YWI9_9ACTN</name>
<dbReference type="PROSITE" id="PS50006">
    <property type="entry name" value="FHA_DOMAIN"/>
    <property type="match status" value="1"/>
</dbReference>
<dbReference type="AlphaFoldDB" id="K0YWI9"/>
<keyword evidence="1" id="KW-0597">Phosphoprotein</keyword>
<dbReference type="HOGENOM" id="CLU_767035_0_0_11"/>
<dbReference type="Proteomes" id="UP000006069">
    <property type="component" value="Unassembled WGS sequence"/>
</dbReference>
<dbReference type="InterPro" id="IPR000253">
    <property type="entry name" value="FHA_dom"/>
</dbReference>
<dbReference type="EMBL" id="ADMD01000007">
    <property type="protein sequence ID" value="EJZ83859.1"/>
    <property type="molecule type" value="Genomic_DNA"/>
</dbReference>
<sequence>MKEWYYSGLQGLCVSLSKHSSAFDGSASASALLARELFNDDSRFDSASNVSRTWRLSSARRARMFEERWASMGRSVRASDDVRAVLACVAHLRASEESFLLREALCDVADAVSIVKDEILPAMESGFTTERYPDYAIRAFSDDARSLVAAFDCFDEDAAGTLLVRFVSAAVYGPLHTLALSSGRARTDLAVGTQGSSGDAFESQGVVLMQVEDPSVARVRDVRMVGSDTAVFIGRSARMERYEEAASDLSDVLGGKKRELFHLTESFRRVSACHGVLVETGGRWMYYDLGSTNGTAAGDEGSMVDVNPAVMVKPGDFLWLGASASEAKGVAESGRGALLKVAEHVRSFGAEENGGGHGLCG</sequence>
<dbReference type="RefSeq" id="WP_009139578.1">
    <property type="nucleotide sequence ID" value="NZ_JH815198.1"/>
</dbReference>
<dbReference type="CDD" id="cd00060">
    <property type="entry name" value="FHA"/>
    <property type="match status" value="1"/>
</dbReference>
<evidence type="ECO:0000256" key="1">
    <source>
        <dbReference type="ARBA" id="ARBA00022553"/>
    </source>
</evidence>
<proteinExistence type="predicted"/>
<evidence type="ECO:0000313" key="4">
    <source>
        <dbReference type="Proteomes" id="UP000006069"/>
    </source>
</evidence>
<dbReference type="InParanoid" id="K0YWI9"/>
<protein>
    <recommendedName>
        <fullName evidence="2">FHA domain-containing protein</fullName>
    </recommendedName>
</protein>
<organism evidence="3 4">
    <name type="scientific">Slackia piriformis YIT 12062</name>
    <dbReference type="NCBI Taxonomy" id="742818"/>
    <lineage>
        <taxon>Bacteria</taxon>
        <taxon>Bacillati</taxon>
        <taxon>Actinomycetota</taxon>
        <taxon>Coriobacteriia</taxon>
        <taxon>Eggerthellales</taxon>
        <taxon>Eggerthellaceae</taxon>
        <taxon>Slackia</taxon>
    </lineage>
</organism>
<dbReference type="InterPro" id="IPR008984">
    <property type="entry name" value="SMAD_FHA_dom_sf"/>
</dbReference>